<gene>
    <name evidence="2" type="ORF">M9458_044147</name>
</gene>
<dbReference type="Pfam" id="PF06009">
    <property type="entry name" value="Laminin_II"/>
    <property type="match status" value="1"/>
</dbReference>
<sequence>SFPSLIDKLNEVENQSKHLPSSANISSSIQRIKDLIEQTRDAANRIRGPILFSGEAHIELRPPKDLEDFRAFTALNLTLHQPKARGDGRRRRQLGYEDN</sequence>
<proteinExistence type="predicted"/>
<keyword evidence="3" id="KW-1185">Reference proteome</keyword>
<dbReference type="Proteomes" id="UP001529510">
    <property type="component" value="Unassembled WGS sequence"/>
</dbReference>
<accession>A0ABD0NGJ3</accession>
<dbReference type="EMBL" id="JAMKFB020000022">
    <property type="protein sequence ID" value="KAL0160422.1"/>
    <property type="molecule type" value="Genomic_DNA"/>
</dbReference>
<organism evidence="2 3">
    <name type="scientific">Cirrhinus mrigala</name>
    <name type="common">Mrigala</name>
    <dbReference type="NCBI Taxonomy" id="683832"/>
    <lineage>
        <taxon>Eukaryota</taxon>
        <taxon>Metazoa</taxon>
        <taxon>Chordata</taxon>
        <taxon>Craniata</taxon>
        <taxon>Vertebrata</taxon>
        <taxon>Euteleostomi</taxon>
        <taxon>Actinopterygii</taxon>
        <taxon>Neopterygii</taxon>
        <taxon>Teleostei</taxon>
        <taxon>Ostariophysi</taxon>
        <taxon>Cypriniformes</taxon>
        <taxon>Cyprinidae</taxon>
        <taxon>Labeoninae</taxon>
        <taxon>Labeonini</taxon>
        <taxon>Cirrhinus</taxon>
    </lineage>
</organism>
<protein>
    <recommendedName>
        <fullName evidence="1">Laminin domain-containing protein</fullName>
    </recommendedName>
</protein>
<feature type="domain" description="Laminin" evidence="1">
    <location>
        <begin position="3"/>
        <end position="75"/>
    </location>
</feature>
<evidence type="ECO:0000259" key="1">
    <source>
        <dbReference type="Pfam" id="PF06009"/>
    </source>
</evidence>
<comment type="caution">
    <text evidence="2">The sequence shown here is derived from an EMBL/GenBank/DDBJ whole genome shotgun (WGS) entry which is preliminary data.</text>
</comment>
<dbReference type="InterPro" id="IPR010307">
    <property type="entry name" value="Laminin_dom_II"/>
</dbReference>
<evidence type="ECO:0000313" key="2">
    <source>
        <dbReference type="EMBL" id="KAL0160422.1"/>
    </source>
</evidence>
<evidence type="ECO:0000313" key="3">
    <source>
        <dbReference type="Proteomes" id="UP001529510"/>
    </source>
</evidence>
<dbReference type="AlphaFoldDB" id="A0ABD0NGJ3"/>
<feature type="non-terminal residue" evidence="2">
    <location>
        <position position="1"/>
    </location>
</feature>
<name>A0ABD0NGJ3_CIRMR</name>
<reference evidence="2 3" key="1">
    <citation type="submission" date="2024-05" db="EMBL/GenBank/DDBJ databases">
        <title>Genome sequencing and assembly of Indian major carp, Cirrhinus mrigala (Hamilton, 1822).</title>
        <authorList>
            <person name="Mohindra V."/>
            <person name="Chowdhury L.M."/>
            <person name="Lal K."/>
            <person name="Jena J.K."/>
        </authorList>
    </citation>
    <scope>NUCLEOTIDE SEQUENCE [LARGE SCALE GENOMIC DNA]</scope>
    <source>
        <strain evidence="2">CM1030</strain>
        <tissue evidence="2">Blood</tissue>
    </source>
</reference>
<feature type="non-terminal residue" evidence="2">
    <location>
        <position position="99"/>
    </location>
</feature>